<dbReference type="CDD" id="cd06990">
    <property type="entry name" value="cupin_DUF861"/>
    <property type="match status" value="1"/>
</dbReference>
<proteinExistence type="predicted"/>
<evidence type="ECO:0000313" key="2">
    <source>
        <dbReference type="Proteomes" id="UP000070134"/>
    </source>
</evidence>
<dbReference type="PATRIC" id="fig|37927.3.peg.2925"/>
<dbReference type="Proteomes" id="UP000070134">
    <property type="component" value="Chromosome"/>
</dbReference>
<gene>
    <name evidence="1" type="ORF">SA2016_2849</name>
</gene>
<organism evidence="1 2">
    <name type="scientific">Sinomonas atrocyanea</name>
    <dbReference type="NCBI Taxonomy" id="37927"/>
    <lineage>
        <taxon>Bacteria</taxon>
        <taxon>Bacillati</taxon>
        <taxon>Actinomycetota</taxon>
        <taxon>Actinomycetes</taxon>
        <taxon>Micrococcales</taxon>
        <taxon>Micrococcaceae</taxon>
        <taxon>Sinomonas</taxon>
    </lineage>
</organism>
<reference evidence="1 2" key="1">
    <citation type="submission" date="2016-02" db="EMBL/GenBank/DDBJ databases">
        <title>Complete genome of Sinomonas atrocyanea KCTC 3377.</title>
        <authorList>
            <person name="Kim K.M."/>
        </authorList>
    </citation>
    <scope>NUCLEOTIDE SEQUENCE [LARGE SCALE GENOMIC DNA]</scope>
    <source>
        <strain evidence="1 2">KCTC 3377</strain>
    </source>
</reference>
<dbReference type="InterPro" id="IPR011051">
    <property type="entry name" value="RmlC_Cupin_sf"/>
</dbReference>
<keyword evidence="2" id="KW-1185">Reference proteome</keyword>
<dbReference type="Gene3D" id="2.60.120.10">
    <property type="entry name" value="Jelly Rolls"/>
    <property type="match status" value="1"/>
</dbReference>
<evidence type="ECO:0000313" key="1">
    <source>
        <dbReference type="EMBL" id="AMM33514.1"/>
    </source>
</evidence>
<dbReference type="KEGG" id="satk:SA2016_2849"/>
<dbReference type="RefSeq" id="WP_218030551.1">
    <property type="nucleotide sequence ID" value="NZ_BJMO01000005.1"/>
</dbReference>
<dbReference type="SUPFAM" id="SSF51182">
    <property type="entry name" value="RmlC-like cupins"/>
    <property type="match status" value="1"/>
</dbReference>
<protein>
    <submittedName>
        <fullName evidence="1">Cupin domain-containing protein</fullName>
    </submittedName>
</protein>
<accession>A0A127A400</accession>
<dbReference type="AlphaFoldDB" id="A0A127A400"/>
<dbReference type="STRING" id="37927.SA2016_2849"/>
<sequence length="171" mass="18096">MSIQTAFEAKSLESPDETHTMEHGTLEVVNLQGATIARAVFQPGWTWSGDIAPTVGTASCQVSHTGYVVSGRFHVRMDDGREYDFGPGDAHVVAPGHDAWVVGEEPCTIIDFAATGGAASGYVGRCPCGVEFRVAGADQLDHLVAAVREHARGTHNHELTPEEVLADISAA</sequence>
<dbReference type="InterPro" id="IPR014710">
    <property type="entry name" value="RmlC-like_jellyroll"/>
</dbReference>
<dbReference type="EMBL" id="CP014518">
    <property type="protein sequence ID" value="AMM33514.1"/>
    <property type="molecule type" value="Genomic_DNA"/>
</dbReference>
<name>A0A127A400_9MICC</name>